<organism evidence="1">
    <name type="scientific">Rhizophagus irregularis (strain DAOM 181602 / DAOM 197198 / MUCL 43194)</name>
    <name type="common">Arbuscular mycorrhizal fungus</name>
    <name type="synonym">Glomus intraradices</name>
    <dbReference type="NCBI Taxonomy" id="747089"/>
    <lineage>
        <taxon>Eukaryota</taxon>
        <taxon>Fungi</taxon>
        <taxon>Fungi incertae sedis</taxon>
        <taxon>Mucoromycota</taxon>
        <taxon>Glomeromycotina</taxon>
        <taxon>Glomeromycetes</taxon>
        <taxon>Glomerales</taxon>
        <taxon>Glomeraceae</taxon>
        <taxon>Rhizophagus</taxon>
    </lineage>
</organism>
<name>U9UA31_RHIID</name>
<dbReference type="Gene3D" id="1.25.40.10">
    <property type="entry name" value="Tetratricopeptide repeat domain"/>
    <property type="match status" value="2"/>
</dbReference>
<dbReference type="eggNOG" id="KOG1550">
    <property type="taxonomic scope" value="Eukaryota"/>
</dbReference>
<evidence type="ECO:0000313" key="1">
    <source>
        <dbReference type="EMBL" id="ESA16512.1"/>
    </source>
</evidence>
<dbReference type="AlphaFoldDB" id="U9UA31"/>
<feature type="non-terminal residue" evidence="1">
    <location>
        <position position="276"/>
    </location>
</feature>
<sequence length="276" mass="31604">MVNEGKEDSISKQYVLDYINNHKLNLREIHHWLLNNPNDSNSIYLLGYFSYHGIGTDISKHKALVLYQKAAGLENNVAQYNLAKMYLNGDGVEINHVKVFDLCKKLAEKEYLAGMNRLGYCYECGIGTDIDTQKAFELYQKGANLGNCKSQYNVALMYEFGKGIGKDLYLAKYCLQEIYNWLLENSNDSNSIYLLGYFNYYGIETNINKRKAFIFYKKSAELGSNIAQYKLSKMYMDGKGVEKNNKKVYELSKKLAEKGYLPGLNRLGYCYDCGIG</sequence>
<dbReference type="PANTHER" id="PTHR43628">
    <property type="entry name" value="ACTIVATOR OF C KINASE PROTEIN 1-RELATED"/>
    <property type="match status" value="1"/>
</dbReference>
<dbReference type="InterPro" id="IPR011990">
    <property type="entry name" value="TPR-like_helical_dom_sf"/>
</dbReference>
<dbReference type="InterPro" id="IPR052945">
    <property type="entry name" value="Mitotic_Regulator"/>
</dbReference>
<dbReference type="HOGENOM" id="CLU_000288_36_14_1"/>
<gene>
    <name evidence="1" type="ORF">GLOINDRAFT_77279</name>
</gene>
<dbReference type="Pfam" id="PF08238">
    <property type="entry name" value="Sel1"/>
    <property type="match status" value="7"/>
</dbReference>
<dbReference type="SMART" id="SM00671">
    <property type="entry name" value="SEL1"/>
    <property type="match status" value="6"/>
</dbReference>
<dbReference type="PANTHER" id="PTHR43628:SF1">
    <property type="entry name" value="CHITIN SYNTHASE REGULATORY FACTOR 2-RELATED"/>
    <property type="match status" value="1"/>
</dbReference>
<accession>U9UA31</accession>
<protein>
    <recommendedName>
        <fullName evidence="2">HCP-like protein</fullName>
    </recommendedName>
</protein>
<evidence type="ECO:0008006" key="2">
    <source>
        <dbReference type="Google" id="ProtNLM"/>
    </source>
</evidence>
<dbReference type="InterPro" id="IPR006597">
    <property type="entry name" value="Sel1-like"/>
</dbReference>
<dbReference type="SUPFAM" id="SSF81901">
    <property type="entry name" value="HCP-like"/>
    <property type="match status" value="2"/>
</dbReference>
<dbReference type="EMBL" id="KI281003">
    <property type="protein sequence ID" value="ESA16512.1"/>
    <property type="molecule type" value="Genomic_DNA"/>
</dbReference>
<reference evidence="1" key="1">
    <citation type="submission" date="2013-07" db="EMBL/GenBank/DDBJ databases">
        <title>The genome of an arbuscular mycorrhizal fungus provides insights into the evolution of the oldest plant symbiosis.</title>
        <authorList>
            <consortium name="DOE Joint Genome Institute"/>
            <person name="Tisserant E."/>
            <person name="Malbreil M."/>
            <person name="Kuo A."/>
            <person name="Kohler A."/>
            <person name="Symeonidi A."/>
            <person name="Balestrini R."/>
            <person name="Charron P."/>
            <person name="Duensing N."/>
            <person name="Frei-dit-Frey N."/>
            <person name="Gianinazzi-Pearson V."/>
            <person name="Gilbert B."/>
            <person name="Handa Y."/>
            <person name="Hijri M."/>
            <person name="Kaul R."/>
            <person name="Kawaguchi M."/>
            <person name="Krajinski F."/>
            <person name="Lammers P."/>
            <person name="Lapierre D."/>
            <person name="Masclaux F.G."/>
            <person name="Murat C."/>
            <person name="Morin E."/>
            <person name="Ndikumana S."/>
            <person name="Pagni M."/>
            <person name="Petitpierre D."/>
            <person name="Requena N."/>
            <person name="Rosikiewicz P."/>
            <person name="Riley R."/>
            <person name="Saito K."/>
            <person name="San Clemente H."/>
            <person name="Shapiro H."/>
            <person name="van Tuinen D."/>
            <person name="Becard G."/>
            <person name="Bonfante P."/>
            <person name="Paszkowski U."/>
            <person name="Shachar-Hill Y."/>
            <person name="Young J.P."/>
            <person name="Sanders I.R."/>
            <person name="Henrissat B."/>
            <person name="Rensing S.A."/>
            <person name="Grigoriev I.V."/>
            <person name="Corradi N."/>
            <person name="Roux C."/>
            <person name="Martin F."/>
        </authorList>
    </citation>
    <scope>NUCLEOTIDE SEQUENCE</scope>
    <source>
        <strain evidence="1">DAOM 197198</strain>
    </source>
</reference>
<proteinExistence type="predicted"/>